<dbReference type="EMBL" id="CAVMJV010000076">
    <property type="protein sequence ID" value="CAK5089196.1"/>
    <property type="molecule type" value="Genomic_DNA"/>
</dbReference>
<organism evidence="1 2">
    <name type="scientific">Meloidogyne enterolobii</name>
    <name type="common">Root-knot nematode worm</name>
    <name type="synonym">Meloidogyne mayaguensis</name>
    <dbReference type="NCBI Taxonomy" id="390850"/>
    <lineage>
        <taxon>Eukaryota</taxon>
        <taxon>Metazoa</taxon>
        <taxon>Ecdysozoa</taxon>
        <taxon>Nematoda</taxon>
        <taxon>Chromadorea</taxon>
        <taxon>Rhabditida</taxon>
        <taxon>Tylenchina</taxon>
        <taxon>Tylenchomorpha</taxon>
        <taxon>Tylenchoidea</taxon>
        <taxon>Meloidogynidae</taxon>
        <taxon>Meloidogyninae</taxon>
        <taxon>Meloidogyne</taxon>
    </lineage>
</organism>
<proteinExistence type="predicted"/>
<dbReference type="Proteomes" id="UP001497535">
    <property type="component" value="Unassembled WGS sequence"/>
</dbReference>
<keyword evidence="2" id="KW-1185">Reference proteome</keyword>
<reference evidence="1" key="1">
    <citation type="submission" date="2023-11" db="EMBL/GenBank/DDBJ databases">
        <authorList>
            <person name="Poullet M."/>
        </authorList>
    </citation>
    <scope>NUCLEOTIDE SEQUENCE</scope>
    <source>
        <strain evidence="1">E1834</strain>
    </source>
</reference>
<protein>
    <submittedName>
        <fullName evidence="1">Uncharacterized protein</fullName>
    </submittedName>
</protein>
<comment type="caution">
    <text evidence="1">The sequence shown here is derived from an EMBL/GenBank/DDBJ whole genome shotgun (WGS) entry which is preliminary data.</text>
</comment>
<gene>
    <name evidence="1" type="ORF">MENTE1834_LOCUS36897</name>
</gene>
<evidence type="ECO:0000313" key="1">
    <source>
        <dbReference type="EMBL" id="CAK5089196.1"/>
    </source>
</evidence>
<accession>A0ACB1ACE0</accession>
<sequence>MEAHQPYCITRPTTPLGQPRKIAQFHFFRFSSFPSSLGNEAHSSIPPNLGKKFQYFCGKKDFLGEKVASKSARPKKVTEKGVRKNR</sequence>
<evidence type="ECO:0000313" key="2">
    <source>
        <dbReference type="Proteomes" id="UP001497535"/>
    </source>
</evidence>
<name>A0ACB1ACE0_MELEN</name>